<evidence type="ECO:0000313" key="1">
    <source>
        <dbReference type="EMBL" id="VDB98316.1"/>
    </source>
</evidence>
<proteinExistence type="predicted"/>
<sequence length="81" mass="9539">MHKKTASLRLPWQIYRPCYVPNEIGDHVLRRSSIYRIKPVSIFTSFSQIDRPYQKVWVARLQGLRRLTSPVSRLFVAIALL</sequence>
<name>A0AAQ2URZ5_OENOE</name>
<dbReference type="Proteomes" id="UP000294726">
    <property type="component" value="Chromosome"/>
</dbReference>
<protein>
    <submittedName>
        <fullName evidence="1">Uncharacterized protein</fullName>
    </submittedName>
</protein>
<dbReference type="EMBL" id="LR031358">
    <property type="protein sequence ID" value="VDB98316.1"/>
    <property type="molecule type" value="Genomic_DNA"/>
</dbReference>
<gene>
    <name evidence="1" type="ORF">OENI_1081</name>
</gene>
<organism evidence="1 2">
    <name type="scientific">Oenococcus oeni</name>
    <name type="common">Leuconostoc oenos</name>
    <dbReference type="NCBI Taxonomy" id="1247"/>
    <lineage>
        <taxon>Bacteria</taxon>
        <taxon>Bacillati</taxon>
        <taxon>Bacillota</taxon>
        <taxon>Bacilli</taxon>
        <taxon>Lactobacillales</taxon>
        <taxon>Lactobacillaceae</taxon>
        <taxon>Oenococcus</taxon>
    </lineage>
</organism>
<accession>A0AAQ2URZ5</accession>
<reference evidence="1 2" key="1">
    <citation type="submission" date="2018-08" db="EMBL/GenBank/DDBJ databases">
        <authorList>
            <person name="Lorentzen P. G. S. M."/>
        </authorList>
    </citation>
    <scope>NUCLEOTIDE SEQUENCE [LARGE SCALE GENOMIC DNA]</scope>
    <source>
        <strain evidence="1 2">CRBO_1381</strain>
    </source>
</reference>
<dbReference type="AlphaFoldDB" id="A0AAQ2URZ5"/>
<evidence type="ECO:0000313" key="2">
    <source>
        <dbReference type="Proteomes" id="UP000294726"/>
    </source>
</evidence>